<organism evidence="1 2">
    <name type="scientific">Clostridium neuense</name>
    <dbReference type="NCBI Taxonomy" id="1728934"/>
    <lineage>
        <taxon>Bacteria</taxon>
        <taxon>Bacillati</taxon>
        <taxon>Bacillota</taxon>
        <taxon>Clostridia</taxon>
        <taxon>Eubacteriales</taxon>
        <taxon>Clostridiaceae</taxon>
        <taxon>Clostridium</taxon>
    </lineage>
</organism>
<protein>
    <submittedName>
        <fullName evidence="1">HK97-gp10 family putative phage morphogenesis protein</fullName>
    </submittedName>
</protein>
<dbReference type="Proteomes" id="UP001623592">
    <property type="component" value="Unassembled WGS sequence"/>
</dbReference>
<dbReference type="InterPro" id="IPR010064">
    <property type="entry name" value="HK97-gp10_tail"/>
</dbReference>
<evidence type="ECO:0000313" key="1">
    <source>
        <dbReference type="EMBL" id="MFL0251407.1"/>
    </source>
</evidence>
<keyword evidence="2" id="KW-1185">Reference proteome</keyword>
<proteinExistence type="predicted"/>
<dbReference type="NCBIfam" id="TIGR01725">
    <property type="entry name" value="phge_HK97_gp10"/>
    <property type="match status" value="1"/>
</dbReference>
<sequence>MEFKSNIPEVLNALEKAKGDICNTIGNFITAEAQTRATVLTGNMRRSITFEVHEDNNGVDIGVTPDAPYAIYVEKGTSHNKAQPFLEPAAMENISKLEEIAGQKISVNMGGK</sequence>
<comment type="caution">
    <text evidence="1">The sequence shown here is derived from an EMBL/GenBank/DDBJ whole genome shotgun (WGS) entry which is preliminary data.</text>
</comment>
<dbReference type="EMBL" id="JBJIAA010000010">
    <property type="protein sequence ID" value="MFL0251407.1"/>
    <property type="molecule type" value="Genomic_DNA"/>
</dbReference>
<name>A0ABW8THX4_9CLOT</name>
<accession>A0ABW8THX4</accession>
<dbReference type="RefSeq" id="WP_406788062.1">
    <property type="nucleotide sequence ID" value="NZ_JBJIAA010000010.1"/>
</dbReference>
<reference evidence="1 2" key="1">
    <citation type="submission" date="2024-11" db="EMBL/GenBank/DDBJ databases">
        <authorList>
            <person name="Heng Y.C."/>
            <person name="Lim A.C.H."/>
            <person name="Lee J.K.Y."/>
            <person name="Kittelmann S."/>
        </authorList>
    </citation>
    <scope>NUCLEOTIDE SEQUENCE [LARGE SCALE GENOMIC DNA]</scope>
    <source>
        <strain evidence="1 2">WILCCON 0114</strain>
    </source>
</reference>
<evidence type="ECO:0000313" key="2">
    <source>
        <dbReference type="Proteomes" id="UP001623592"/>
    </source>
</evidence>
<gene>
    <name evidence="1" type="ORF">ACJDT4_13370</name>
</gene>
<dbReference type="Pfam" id="PF04883">
    <property type="entry name" value="HK97-gp10_like"/>
    <property type="match status" value="1"/>
</dbReference>